<accession>A0A2H0BZF8</accession>
<dbReference type="AlphaFoldDB" id="A0A2H0BZF8"/>
<proteinExistence type="predicted"/>
<dbReference type="Proteomes" id="UP000231021">
    <property type="component" value="Unassembled WGS sequence"/>
</dbReference>
<comment type="caution">
    <text evidence="1">The sequence shown here is derived from an EMBL/GenBank/DDBJ whole genome shotgun (WGS) entry which is preliminary data.</text>
</comment>
<evidence type="ECO:0000313" key="1">
    <source>
        <dbReference type="EMBL" id="PIP62430.1"/>
    </source>
</evidence>
<reference evidence="1 2" key="1">
    <citation type="submission" date="2017-09" db="EMBL/GenBank/DDBJ databases">
        <title>Depth-based differentiation of microbial function through sediment-hosted aquifers and enrichment of novel symbionts in the deep terrestrial subsurface.</title>
        <authorList>
            <person name="Probst A.J."/>
            <person name="Ladd B."/>
            <person name="Jarett J.K."/>
            <person name="Geller-Mcgrath D.E."/>
            <person name="Sieber C.M."/>
            <person name="Emerson J.B."/>
            <person name="Anantharaman K."/>
            <person name="Thomas B.C."/>
            <person name="Malmstrom R."/>
            <person name="Stieglmeier M."/>
            <person name="Klingl A."/>
            <person name="Woyke T."/>
            <person name="Ryan C.M."/>
            <person name="Banfield J.F."/>
        </authorList>
    </citation>
    <scope>NUCLEOTIDE SEQUENCE [LARGE SCALE GENOMIC DNA]</scope>
    <source>
        <strain evidence="1">CG22_combo_CG10-13_8_21_14_all_35_9</strain>
    </source>
</reference>
<organism evidence="1 2">
    <name type="scientific">Candidatus Roizmanbacteria bacterium CG22_combo_CG10-13_8_21_14_all_35_9</name>
    <dbReference type="NCBI Taxonomy" id="1974861"/>
    <lineage>
        <taxon>Bacteria</taxon>
        <taxon>Candidatus Roizmaniibacteriota</taxon>
    </lineage>
</organism>
<gene>
    <name evidence="1" type="ORF">COW98_04105</name>
</gene>
<sequence>MTKHPRYIDGYKGTIDMLAKAVGNMAYDVTSSFIERLADDLWRQADADLKRGRPKLADKLYTASKALYTAKNAMDEAWEICRPHMK</sequence>
<dbReference type="EMBL" id="PCTB01000084">
    <property type="protein sequence ID" value="PIP62430.1"/>
    <property type="molecule type" value="Genomic_DNA"/>
</dbReference>
<name>A0A2H0BZF8_9BACT</name>
<evidence type="ECO:0000313" key="2">
    <source>
        <dbReference type="Proteomes" id="UP000231021"/>
    </source>
</evidence>
<protein>
    <submittedName>
        <fullName evidence="1">Uncharacterized protein</fullName>
    </submittedName>
</protein>